<sequence>MIEALSMTKFRNTKSLNESLSSLMHEITQSLTVINAYASGCINQLKSKDYEKNKIIDALYEVKKHTELLENKIKKMYINS</sequence>
<reference evidence="1 2" key="1">
    <citation type="submission" date="2015-11" db="EMBL/GenBank/DDBJ databases">
        <title>Genomic analysis of 38 Legionella species identifies large and diverse effector repertoires.</title>
        <authorList>
            <person name="Burstein D."/>
            <person name="Amaro F."/>
            <person name="Zusman T."/>
            <person name="Lifshitz Z."/>
            <person name="Cohen O."/>
            <person name="Gilbert J.A."/>
            <person name="Pupko T."/>
            <person name="Shuman H.A."/>
            <person name="Segal G."/>
        </authorList>
    </citation>
    <scope>NUCLEOTIDE SEQUENCE [LARGE SCALE GENOMIC DNA]</scope>
    <source>
        <strain evidence="1 2">PX-1-G2-E2</strain>
    </source>
</reference>
<organism evidence="1 2">
    <name type="scientific">Legionella maceachernii</name>
    <dbReference type="NCBI Taxonomy" id="466"/>
    <lineage>
        <taxon>Bacteria</taxon>
        <taxon>Pseudomonadati</taxon>
        <taxon>Pseudomonadota</taxon>
        <taxon>Gammaproteobacteria</taxon>
        <taxon>Legionellales</taxon>
        <taxon>Legionellaceae</taxon>
        <taxon>Legionella</taxon>
    </lineage>
</organism>
<dbReference type="Proteomes" id="UP000054908">
    <property type="component" value="Unassembled WGS sequence"/>
</dbReference>
<accession>A0A0W0VYB0</accession>
<gene>
    <name evidence="1" type="ORF">Lmac_2431</name>
</gene>
<dbReference type="PATRIC" id="fig|466.6.peg.2585"/>
<name>A0A0W0VYB0_9GAMM</name>
<dbReference type="EMBL" id="LNYL01000048">
    <property type="protein sequence ID" value="KTD24894.1"/>
    <property type="molecule type" value="Genomic_DNA"/>
</dbReference>
<dbReference type="Gene3D" id="1.10.287.130">
    <property type="match status" value="1"/>
</dbReference>
<dbReference type="AlphaFoldDB" id="A0A0W0VYB0"/>
<comment type="caution">
    <text evidence="1">The sequence shown here is derived from an EMBL/GenBank/DDBJ whole genome shotgun (WGS) entry which is preliminary data.</text>
</comment>
<dbReference type="STRING" id="466.Lmac_2431"/>
<evidence type="ECO:0000313" key="2">
    <source>
        <dbReference type="Proteomes" id="UP000054908"/>
    </source>
</evidence>
<protein>
    <submittedName>
        <fullName evidence="1">Uncharacterized protein</fullName>
    </submittedName>
</protein>
<proteinExistence type="predicted"/>
<keyword evidence="2" id="KW-1185">Reference proteome</keyword>
<evidence type="ECO:0000313" key="1">
    <source>
        <dbReference type="EMBL" id="KTD24894.1"/>
    </source>
</evidence>